<keyword evidence="2" id="KW-1185">Reference proteome</keyword>
<evidence type="ECO:0008006" key="3">
    <source>
        <dbReference type="Google" id="ProtNLM"/>
    </source>
</evidence>
<evidence type="ECO:0000313" key="2">
    <source>
        <dbReference type="Proteomes" id="UP001500791"/>
    </source>
</evidence>
<proteinExistence type="predicted"/>
<dbReference type="RefSeq" id="WP_167174708.1">
    <property type="nucleotide sequence ID" value="NZ_BAAAEJ010000003.1"/>
</dbReference>
<sequence length="68" mass="7579">MTEAFKREAKLVYHSGSFDVVQSGDHVVCAVSGQPVPVEALNYWSAELQEAYAKPALMIERLRGLDRL</sequence>
<comment type="caution">
    <text evidence="1">The sequence shown here is derived from an EMBL/GenBank/DDBJ whole genome shotgun (WGS) entry which is preliminary data.</text>
</comment>
<dbReference type="InterPro" id="IPR018661">
    <property type="entry name" value="DUF2093"/>
</dbReference>
<gene>
    <name evidence="1" type="ORF">GCM10009093_08550</name>
</gene>
<dbReference type="EMBL" id="BAAAEJ010000003">
    <property type="protein sequence ID" value="GAA0383887.1"/>
    <property type="molecule type" value="Genomic_DNA"/>
</dbReference>
<dbReference type="Proteomes" id="UP001500791">
    <property type="component" value="Unassembled WGS sequence"/>
</dbReference>
<accession>A0ABP3HZC1</accession>
<dbReference type="Pfam" id="PF09866">
    <property type="entry name" value="DUF2093"/>
    <property type="match status" value="1"/>
</dbReference>
<reference evidence="2" key="1">
    <citation type="journal article" date="2019" name="Int. J. Syst. Evol. Microbiol.">
        <title>The Global Catalogue of Microorganisms (GCM) 10K type strain sequencing project: providing services to taxonomists for standard genome sequencing and annotation.</title>
        <authorList>
            <consortium name="The Broad Institute Genomics Platform"/>
            <consortium name="The Broad Institute Genome Sequencing Center for Infectious Disease"/>
            <person name="Wu L."/>
            <person name="Ma J."/>
        </authorList>
    </citation>
    <scope>NUCLEOTIDE SEQUENCE [LARGE SCALE GENOMIC DNA]</scope>
    <source>
        <strain evidence="2">JCM 13476</strain>
    </source>
</reference>
<organism evidence="1 2">
    <name type="scientific">Brevundimonas terrae</name>
    <dbReference type="NCBI Taxonomy" id="363631"/>
    <lineage>
        <taxon>Bacteria</taxon>
        <taxon>Pseudomonadati</taxon>
        <taxon>Pseudomonadota</taxon>
        <taxon>Alphaproteobacteria</taxon>
        <taxon>Caulobacterales</taxon>
        <taxon>Caulobacteraceae</taxon>
        <taxon>Brevundimonas</taxon>
    </lineage>
</organism>
<evidence type="ECO:0000313" key="1">
    <source>
        <dbReference type="EMBL" id="GAA0383887.1"/>
    </source>
</evidence>
<name>A0ABP3HZC1_9CAUL</name>
<protein>
    <recommendedName>
        <fullName evidence="3">DUF2093 domain-containing protein</fullName>
    </recommendedName>
</protein>